<accession>A0A1S9PK21</accession>
<feature type="domain" description="Cupin type-2" evidence="1">
    <location>
        <begin position="57"/>
        <end position="106"/>
    </location>
</feature>
<evidence type="ECO:0000259" key="1">
    <source>
        <dbReference type="Pfam" id="PF07883"/>
    </source>
</evidence>
<evidence type="ECO:0000313" key="2">
    <source>
        <dbReference type="EMBL" id="OOQ61301.1"/>
    </source>
</evidence>
<dbReference type="AlphaFoldDB" id="A0A1S9PK21"/>
<dbReference type="Proteomes" id="UP000189739">
    <property type="component" value="Unassembled WGS sequence"/>
</dbReference>
<organism evidence="2 3">
    <name type="scientific">Mucilaginibacter pedocola</name>
    <dbReference type="NCBI Taxonomy" id="1792845"/>
    <lineage>
        <taxon>Bacteria</taxon>
        <taxon>Pseudomonadati</taxon>
        <taxon>Bacteroidota</taxon>
        <taxon>Sphingobacteriia</taxon>
        <taxon>Sphingobacteriales</taxon>
        <taxon>Sphingobacteriaceae</taxon>
        <taxon>Mucilaginibacter</taxon>
    </lineage>
</organism>
<dbReference type="InterPro" id="IPR053146">
    <property type="entry name" value="QDO-like"/>
</dbReference>
<gene>
    <name evidence="2" type="ORF">BC343_20160</name>
</gene>
<dbReference type="EMBL" id="MBTF01000002">
    <property type="protein sequence ID" value="OOQ61301.1"/>
    <property type="molecule type" value="Genomic_DNA"/>
</dbReference>
<reference evidence="2 3" key="1">
    <citation type="submission" date="2016-07" db="EMBL/GenBank/DDBJ databases">
        <title>Genomic analysis of zinc-resistant bacterium Mucilaginibacter pedocola TBZ30.</title>
        <authorList>
            <person name="Huang J."/>
            <person name="Tang J."/>
        </authorList>
    </citation>
    <scope>NUCLEOTIDE SEQUENCE [LARGE SCALE GENOMIC DNA]</scope>
    <source>
        <strain evidence="2 3">TBZ30</strain>
    </source>
</reference>
<sequence length="144" mass="15302">MKTNIWPGNSCEAENIALLGINNNIILSTERNGGKLTILEQVVNIGSASPLLTCAREEKVIYIAEGNFVLSADGQQYHAGKGASMLVPKGVVHHFKNIGTSIGKLLITLTPGRRDALLKGIDSSVKVYGENIEAIKNAAITCSV</sequence>
<dbReference type="PANTHER" id="PTHR36440">
    <property type="entry name" value="PUTATIVE (AFU_ORTHOLOGUE AFUA_8G07350)-RELATED"/>
    <property type="match status" value="1"/>
</dbReference>
<dbReference type="STRING" id="1792845.BC343_20160"/>
<protein>
    <recommendedName>
        <fullName evidence="1">Cupin type-2 domain-containing protein</fullName>
    </recommendedName>
</protein>
<dbReference type="InterPro" id="IPR014710">
    <property type="entry name" value="RmlC-like_jellyroll"/>
</dbReference>
<dbReference type="Gene3D" id="2.60.120.10">
    <property type="entry name" value="Jelly Rolls"/>
    <property type="match status" value="1"/>
</dbReference>
<dbReference type="PANTHER" id="PTHR36440:SF1">
    <property type="entry name" value="PUTATIVE (AFU_ORTHOLOGUE AFUA_8G07350)-RELATED"/>
    <property type="match status" value="1"/>
</dbReference>
<comment type="caution">
    <text evidence="2">The sequence shown here is derived from an EMBL/GenBank/DDBJ whole genome shotgun (WGS) entry which is preliminary data.</text>
</comment>
<dbReference type="InterPro" id="IPR011051">
    <property type="entry name" value="RmlC_Cupin_sf"/>
</dbReference>
<name>A0A1S9PK21_9SPHI</name>
<dbReference type="InterPro" id="IPR013096">
    <property type="entry name" value="Cupin_2"/>
</dbReference>
<dbReference type="RefSeq" id="WP_162276818.1">
    <property type="nucleotide sequence ID" value="NZ_MBTF01000002.1"/>
</dbReference>
<dbReference type="SUPFAM" id="SSF51182">
    <property type="entry name" value="RmlC-like cupins"/>
    <property type="match status" value="1"/>
</dbReference>
<proteinExistence type="predicted"/>
<dbReference type="Pfam" id="PF07883">
    <property type="entry name" value="Cupin_2"/>
    <property type="match status" value="1"/>
</dbReference>
<keyword evidence="3" id="KW-1185">Reference proteome</keyword>
<evidence type="ECO:0000313" key="3">
    <source>
        <dbReference type="Proteomes" id="UP000189739"/>
    </source>
</evidence>